<dbReference type="PANTHER" id="PTHR31209">
    <property type="entry name" value="COFACTOR-INDEPENDENT PHOSPHOGLYCERATE MUTASE"/>
    <property type="match status" value="1"/>
</dbReference>
<name>X1VL98_9ZZZZ</name>
<evidence type="ECO:0008006" key="2">
    <source>
        <dbReference type="Google" id="ProtNLM"/>
    </source>
</evidence>
<protein>
    <recommendedName>
        <fullName evidence="2">Metalloenzyme domain-containing protein</fullName>
    </recommendedName>
</protein>
<dbReference type="InterPro" id="IPR004456">
    <property type="entry name" value="Pglycerate_mutase_ApgM"/>
</dbReference>
<dbReference type="GO" id="GO:0004619">
    <property type="term" value="F:phosphoglycerate mutase activity"/>
    <property type="evidence" value="ECO:0007669"/>
    <property type="project" value="UniProtKB-EC"/>
</dbReference>
<dbReference type="GO" id="GO:0006096">
    <property type="term" value="P:glycolytic process"/>
    <property type="evidence" value="ECO:0007669"/>
    <property type="project" value="UniProtKB-KW"/>
</dbReference>
<sequence length="161" mass="17399">MKYCVLIIDGAAGLPLPERGGKTCLELAQTPNLDALAREGVLGLARTVPPGMEPSSACACISVLGYDPQVYYRGRAGIEARSMGIPIDNGEVVFRCNLVAVRDGRMWSYSSGYISTGEARELIAALDESLGSERVRFYPGVSYRHICKLKGQENTQGRIQA</sequence>
<feature type="non-terminal residue" evidence="1">
    <location>
        <position position="161"/>
    </location>
</feature>
<dbReference type="Gene3D" id="3.30.70.2130">
    <property type="entry name" value="Metalloenzyme domain"/>
    <property type="match status" value="1"/>
</dbReference>
<dbReference type="SUPFAM" id="SSF53649">
    <property type="entry name" value="Alkaline phosphatase-like"/>
    <property type="match status" value="1"/>
</dbReference>
<dbReference type="PANTHER" id="PTHR31209:SF4">
    <property type="entry name" value="2,3-BISPHOSPHOGLYCERATE-INDEPENDENT PHOSPHOGLYCERATE MUTASE"/>
    <property type="match status" value="1"/>
</dbReference>
<dbReference type="EMBL" id="BARW01029395">
    <property type="protein sequence ID" value="GAJ09005.1"/>
    <property type="molecule type" value="Genomic_DNA"/>
</dbReference>
<comment type="caution">
    <text evidence="1">The sequence shown here is derived from an EMBL/GenBank/DDBJ whole genome shotgun (WGS) entry which is preliminary data.</text>
</comment>
<proteinExistence type="predicted"/>
<organism evidence="1">
    <name type="scientific">marine sediment metagenome</name>
    <dbReference type="NCBI Taxonomy" id="412755"/>
    <lineage>
        <taxon>unclassified sequences</taxon>
        <taxon>metagenomes</taxon>
        <taxon>ecological metagenomes</taxon>
    </lineage>
</organism>
<reference evidence="1" key="1">
    <citation type="journal article" date="2014" name="Front. Microbiol.">
        <title>High frequency of phylogenetically diverse reductive dehalogenase-homologous genes in deep subseafloor sedimentary metagenomes.</title>
        <authorList>
            <person name="Kawai M."/>
            <person name="Futagami T."/>
            <person name="Toyoda A."/>
            <person name="Takaki Y."/>
            <person name="Nishi S."/>
            <person name="Hori S."/>
            <person name="Arai W."/>
            <person name="Tsubouchi T."/>
            <person name="Morono Y."/>
            <person name="Uchiyama I."/>
            <person name="Ito T."/>
            <person name="Fujiyama A."/>
            <person name="Inagaki F."/>
            <person name="Takami H."/>
        </authorList>
    </citation>
    <scope>NUCLEOTIDE SEQUENCE</scope>
    <source>
        <strain evidence="1">Expedition CK06-06</strain>
    </source>
</reference>
<evidence type="ECO:0000313" key="1">
    <source>
        <dbReference type="EMBL" id="GAJ09005.1"/>
    </source>
</evidence>
<dbReference type="AlphaFoldDB" id="X1VL98"/>
<dbReference type="InterPro" id="IPR042253">
    <property type="entry name" value="Pglycerate_mutase_ApgM_sf"/>
</dbReference>
<gene>
    <name evidence="1" type="ORF">S12H4_47244</name>
</gene>
<dbReference type="GO" id="GO:0046872">
    <property type="term" value="F:metal ion binding"/>
    <property type="evidence" value="ECO:0007669"/>
    <property type="project" value="InterPro"/>
</dbReference>
<dbReference type="InterPro" id="IPR017850">
    <property type="entry name" value="Alkaline_phosphatase_core_sf"/>
</dbReference>
<accession>X1VL98</accession>
<dbReference type="Pfam" id="PF10143">
    <property type="entry name" value="PhosphMutase"/>
    <property type="match status" value="1"/>
</dbReference>